<reference evidence="2 3" key="1">
    <citation type="journal article" date="2012" name="Genome Biol.">
        <title>Genome and low-iron response of an oceanic diatom adapted to chronic iron limitation.</title>
        <authorList>
            <person name="Lommer M."/>
            <person name="Specht M."/>
            <person name="Roy A.S."/>
            <person name="Kraemer L."/>
            <person name="Andreson R."/>
            <person name="Gutowska M.A."/>
            <person name="Wolf J."/>
            <person name="Bergner S.V."/>
            <person name="Schilhabel M.B."/>
            <person name="Klostermeier U.C."/>
            <person name="Beiko R.G."/>
            <person name="Rosenstiel P."/>
            <person name="Hippler M."/>
            <person name="Laroche J."/>
        </authorList>
    </citation>
    <scope>NUCLEOTIDE SEQUENCE [LARGE SCALE GENOMIC DNA]</scope>
    <source>
        <strain evidence="2 3">CCMP1005</strain>
    </source>
</reference>
<dbReference type="EMBL" id="AGNL01008166">
    <property type="protein sequence ID" value="EJK70697.1"/>
    <property type="molecule type" value="Genomic_DNA"/>
</dbReference>
<protein>
    <submittedName>
        <fullName evidence="2">Uncharacterized protein</fullName>
    </submittedName>
</protein>
<evidence type="ECO:0000313" key="3">
    <source>
        <dbReference type="Proteomes" id="UP000266841"/>
    </source>
</evidence>
<dbReference type="AlphaFoldDB" id="K0TJF9"/>
<feature type="compositionally biased region" description="Acidic residues" evidence="1">
    <location>
        <begin position="109"/>
        <end position="128"/>
    </location>
</feature>
<gene>
    <name evidence="2" type="ORF">THAOC_07924</name>
</gene>
<dbReference type="OrthoDB" id="435382at2759"/>
<keyword evidence="3" id="KW-1185">Reference proteome</keyword>
<evidence type="ECO:0000256" key="1">
    <source>
        <dbReference type="SAM" id="MobiDB-lite"/>
    </source>
</evidence>
<sequence length="202" mass="22864">MFMPKSEAEQNNLRLAEQVRREGYARVEIWVTEALPADIRRGVVISVQEVSCSDPNCSPIDTAVAILFASGGRGLIGVPLEAKNITKDALMDSFPTKQVLMAWSRGEDAEWPPYEDSDMEEEEKEQEQEMQRPQLRFDVGQNVICRVGPDPVNGWASGRVKELWYREPSWPENSWAPYKIELSDGRNIFAPGDVDQIIRKAP</sequence>
<dbReference type="eggNOG" id="ENOG502S4CT">
    <property type="taxonomic scope" value="Eukaryota"/>
</dbReference>
<feature type="region of interest" description="Disordered" evidence="1">
    <location>
        <begin position="109"/>
        <end position="132"/>
    </location>
</feature>
<dbReference type="Proteomes" id="UP000266841">
    <property type="component" value="Unassembled WGS sequence"/>
</dbReference>
<dbReference type="OMA" id="NCAPIDT"/>
<accession>K0TJF9</accession>
<proteinExistence type="predicted"/>
<evidence type="ECO:0000313" key="2">
    <source>
        <dbReference type="EMBL" id="EJK70697.1"/>
    </source>
</evidence>
<name>K0TJF9_THAOC</name>
<organism evidence="2 3">
    <name type="scientific">Thalassiosira oceanica</name>
    <name type="common">Marine diatom</name>
    <dbReference type="NCBI Taxonomy" id="159749"/>
    <lineage>
        <taxon>Eukaryota</taxon>
        <taxon>Sar</taxon>
        <taxon>Stramenopiles</taxon>
        <taxon>Ochrophyta</taxon>
        <taxon>Bacillariophyta</taxon>
        <taxon>Coscinodiscophyceae</taxon>
        <taxon>Thalassiosirophycidae</taxon>
        <taxon>Thalassiosirales</taxon>
        <taxon>Thalassiosiraceae</taxon>
        <taxon>Thalassiosira</taxon>
    </lineage>
</organism>
<comment type="caution">
    <text evidence="2">The sequence shown here is derived from an EMBL/GenBank/DDBJ whole genome shotgun (WGS) entry which is preliminary data.</text>
</comment>